<keyword evidence="12" id="KW-1185">Reference proteome</keyword>
<dbReference type="EC" id="7.-.-.-" evidence="10"/>
<evidence type="ECO:0000256" key="5">
    <source>
        <dbReference type="ARBA" id="ARBA00022692"/>
    </source>
</evidence>
<evidence type="ECO:0000256" key="2">
    <source>
        <dbReference type="ARBA" id="ARBA00022553"/>
    </source>
</evidence>
<dbReference type="OrthoDB" id="9776359at2"/>
<feature type="transmembrane region" description="Helical" evidence="10">
    <location>
        <begin position="50"/>
        <end position="75"/>
    </location>
</feature>
<dbReference type="HAMAP" id="MF_00462">
    <property type="entry name" value="RsxD_RnfD"/>
    <property type="match status" value="1"/>
</dbReference>
<proteinExistence type="inferred from homology"/>
<dbReference type="GO" id="GO:0022900">
    <property type="term" value="P:electron transport chain"/>
    <property type="evidence" value="ECO:0007669"/>
    <property type="project" value="UniProtKB-UniRule"/>
</dbReference>
<keyword evidence="8 10" id="KW-1133">Transmembrane helix</keyword>
<name>A0A5K7YXE7_9BACT</name>
<feature type="transmembrane region" description="Helical" evidence="10">
    <location>
        <begin position="210"/>
        <end position="236"/>
    </location>
</feature>
<dbReference type="GO" id="GO:0005886">
    <property type="term" value="C:plasma membrane"/>
    <property type="evidence" value="ECO:0007669"/>
    <property type="project" value="UniProtKB-SubCell"/>
</dbReference>
<feature type="modified residue" description="FMN phosphoryl threonine" evidence="10">
    <location>
        <position position="183"/>
    </location>
</feature>
<dbReference type="EMBL" id="AP021874">
    <property type="protein sequence ID" value="BBO71771.1"/>
    <property type="molecule type" value="Genomic_DNA"/>
</dbReference>
<protein>
    <recommendedName>
        <fullName evidence="10">Ion-translocating oxidoreductase complex subunit D</fullName>
        <ecNumber evidence="10">7.-.-.-</ecNumber>
    </recommendedName>
    <alternativeName>
        <fullName evidence="10">Rnf electron transport complex subunit D</fullName>
    </alternativeName>
</protein>
<dbReference type="PANTHER" id="PTHR30578:SF0">
    <property type="entry name" value="ION-TRANSLOCATING OXIDOREDUCTASE COMPLEX SUBUNIT D"/>
    <property type="match status" value="1"/>
</dbReference>
<dbReference type="NCBIfam" id="TIGR01946">
    <property type="entry name" value="rnfD"/>
    <property type="match status" value="1"/>
</dbReference>
<keyword evidence="5 10" id="KW-0812">Transmembrane</keyword>
<evidence type="ECO:0000256" key="8">
    <source>
        <dbReference type="ARBA" id="ARBA00022989"/>
    </source>
</evidence>
<dbReference type="GO" id="GO:0055085">
    <property type="term" value="P:transmembrane transport"/>
    <property type="evidence" value="ECO:0007669"/>
    <property type="project" value="InterPro"/>
</dbReference>
<feature type="transmembrane region" description="Helical" evidence="10">
    <location>
        <begin position="111"/>
        <end position="129"/>
    </location>
</feature>
<comment type="similarity">
    <text evidence="10">Belongs to the NqrB/RnfD family.</text>
</comment>
<sequence length="352" mass="37729">MAIKLSPISHQSCDGVDGHHLLVSVSPHLKTDVTVSRIMWTVVACLMPPLFLSVFVFGLQTLAITAVSVASCLATEAISQKLLGHPVTIRDGSAVITGLLLAYVIPPGVPLWMPVCGAVMAIFVTKIIMGGLGFNIFNPALIGRAFLVATYPVAMTTAWLEPIRNADVFRYMGAGVDAVSSATPLYVLKHYGMAAMLEQFGSRASVYTDFFFGFRPGCIGETSALLLLVGGAYLIYKRYINWQIPVSTIVTVGLLTWMFGGERLFTGDPLLAVLSGGVILGAFFMATDYVTSPTQRSGQIVFGIGIGALTVLIRLKGGYPEGVCYAILLMNPLTPALDQWLKPKRFSQGAVQ</sequence>
<dbReference type="PANTHER" id="PTHR30578">
    <property type="entry name" value="ELECTRON TRANSPORT COMPLEX PROTEIN RNFD"/>
    <property type="match status" value="1"/>
</dbReference>
<organism evidence="11 12">
    <name type="scientific">Desulfosarcina alkanivorans</name>
    <dbReference type="NCBI Taxonomy" id="571177"/>
    <lineage>
        <taxon>Bacteria</taxon>
        <taxon>Pseudomonadati</taxon>
        <taxon>Thermodesulfobacteriota</taxon>
        <taxon>Desulfobacteria</taxon>
        <taxon>Desulfobacterales</taxon>
        <taxon>Desulfosarcinaceae</taxon>
        <taxon>Desulfosarcina</taxon>
    </lineage>
</organism>
<accession>A0A5K7YXE7</accession>
<keyword evidence="9 10" id="KW-0472">Membrane</keyword>
<evidence type="ECO:0000256" key="4">
    <source>
        <dbReference type="ARBA" id="ARBA00022643"/>
    </source>
</evidence>
<comment type="cofactor">
    <cofactor evidence="10">
        <name>FMN</name>
        <dbReference type="ChEBI" id="CHEBI:58210"/>
    </cofactor>
</comment>
<dbReference type="Proteomes" id="UP000427906">
    <property type="component" value="Chromosome"/>
</dbReference>
<keyword evidence="1 10" id="KW-0813">Transport</keyword>
<comment type="caution">
    <text evidence="10">Lacks conserved residue(s) required for the propagation of feature annotation.</text>
</comment>
<keyword evidence="4 10" id="KW-0288">FMN</keyword>
<evidence type="ECO:0000256" key="3">
    <source>
        <dbReference type="ARBA" id="ARBA00022630"/>
    </source>
</evidence>
<evidence type="ECO:0000256" key="1">
    <source>
        <dbReference type="ARBA" id="ARBA00022448"/>
    </source>
</evidence>
<evidence type="ECO:0000256" key="10">
    <source>
        <dbReference type="HAMAP-Rule" id="MF_00462"/>
    </source>
</evidence>
<feature type="transmembrane region" description="Helical" evidence="10">
    <location>
        <begin position="141"/>
        <end position="159"/>
    </location>
</feature>
<dbReference type="Pfam" id="PF03116">
    <property type="entry name" value="NQR2_RnfD_RnfE"/>
    <property type="match status" value="1"/>
</dbReference>
<comment type="subcellular location">
    <subcellularLocation>
        <location evidence="10">Cell membrane</location>
        <topology evidence="10">Multi-pass membrane protein</topology>
    </subcellularLocation>
</comment>
<keyword evidence="3 10" id="KW-0285">Flavoprotein</keyword>
<dbReference type="AlphaFoldDB" id="A0A5K7YXE7"/>
<dbReference type="InterPro" id="IPR004338">
    <property type="entry name" value="NqrB/RnfD"/>
</dbReference>
<keyword evidence="2 10" id="KW-0597">Phosphoprotein</keyword>
<feature type="transmembrane region" description="Helical" evidence="10">
    <location>
        <begin position="242"/>
        <end position="259"/>
    </location>
</feature>
<keyword evidence="10" id="KW-1003">Cell membrane</keyword>
<dbReference type="RefSeq" id="WP_155319559.1">
    <property type="nucleotide sequence ID" value="NZ_AP021874.1"/>
</dbReference>
<dbReference type="InterPro" id="IPR011303">
    <property type="entry name" value="RnfD_bac"/>
</dbReference>
<evidence type="ECO:0000313" key="12">
    <source>
        <dbReference type="Proteomes" id="UP000427906"/>
    </source>
</evidence>
<comment type="function">
    <text evidence="10">Part of a membrane-bound complex that couples electron transfer with translocation of ions across the membrane.</text>
</comment>
<reference evidence="11 12" key="1">
    <citation type="submission" date="2019-11" db="EMBL/GenBank/DDBJ databases">
        <title>Comparative genomics of hydrocarbon-degrading Desulfosarcina strains.</title>
        <authorList>
            <person name="Watanabe M."/>
            <person name="Kojima H."/>
            <person name="Fukui M."/>
        </authorList>
    </citation>
    <scope>NUCLEOTIDE SEQUENCE [LARGE SCALE GENOMIC DNA]</scope>
    <source>
        <strain evidence="11 12">PL12</strain>
    </source>
</reference>
<evidence type="ECO:0000256" key="7">
    <source>
        <dbReference type="ARBA" id="ARBA00022982"/>
    </source>
</evidence>
<gene>
    <name evidence="10" type="primary">rnfD</name>
    <name evidence="11" type="ORF">DSCA_57010</name>
</gene>
<evidence type="ECO:0000313" key="11">
    <source>
        <dbReference type="EMBL" id="BBO71771.1"/>
    </source>
</evidence>
<keyword evidence="7 10" id="KW-0249">Electron transport</keyword>
<dbReference type="KEGG" id="dalk:DSCA_57010"/>
<evidence type="ECO:0000256" key="9">
    <source>
        <dbReference type="ARBA" id="ARBA00023136"/>
    </source>
</evidence>
<comment type="subunit">
    <text evidence="10">The complex is composed of six subunits: RnfA, RnfB, RnfC, RnfD, RnfE and RnfG.</text>
</comment>
<evidence type="ECO:0000256" key="6">
    <source>
        <dbReference type="ARBA" id="ARBA00022967"/>
    </source>
</evidence>
<keyword evidence="6 10" id="KW-1278">Translocase</keyword>
<feature type="transmembrane region" description="Helical" evidence="10">
    <location>
        <begin position="271"/>
        <end position="291"/>
    </location>
</feature>